<feature type="transmembrane region" description="Helical" evidence="1">
    <location>
        <begin position="296"/>
        <end position="320"/>
    </location>
</feature>
<gene>
    <name evidence="2" type="ordered locus">Deide_3p02670</name>
</gene>
<geneLocation type="plasmid" evidence="3">
    <name>pDeide3</name>
</geneLocation>
<evidence type="ECO:0000256" key="1">
    <source>
        <dbReference type="SAM" id="Phobius"/>
    </source>
</evidence>
<evidence type="ECO:0000313" key="3">
    <source>
        <dbReference type="Proteomes" id="UP000002208"/>
    </source>
</evidence>
<dbReference type="InterPro" id="IPR004711">
    <property type="entry name" value="Benzoate_Transporter"/>
</dbReference>
<feature type="transmembrane region" description="Helical" evidence="1">
    <location>
        <begin position="129"/>
        <end position="149"/>
    </location>
</feature>
<dbReference type="AlphaFoldDB" id="C1D403"/>
<reference evidence="2 3" key="1">
    <citation type="journal article" date="2009" name="PLoS Genet.">
        <title>Alliance of proteomics and genomics to unravel the specificities of Sahara bacterium Deinococcus deserti.</title>
        <authorList>
            <person name="de Groot A."/>
            <person name="Dulermo R."/>
            <person name="Ortet P."/>
            <person name="Blanchard L."/>
            <person name="Guerin P."/>
            <person name="Fernandez B."/>
            <person name="Vacherie B."/>
            <person name="Dossat C."/>
            <person name="Jolivet E."/>
            <person name="Siguier P."/>
            <person name="Chandler M."/>
            <person name="Barakat M."/>
            <person name="Dedieu A."/>
            <person name="Barbe V."/>
            <person name="Heulin T."/>
            <person name="Sommer S."/>
            <person name="Achouak W."/>
            <person name="Armengaud J."/>
        </authorList>
    </citation>
    <scope>NUCLEOTIDE SEQUENCE [LARGE SCALE GENOMIC DNA]</scope>
    <source>
        <strain evidence="3">DSM 17065 / CIP 109153 / LMG 22923 / VCD115</strain>
        <plasmid evidence="3">pDeide3</plasmid>
    </source>
</reference>
<dbReference type="GO" id="GO:0005886">
    <property type="term" value="C:plasma membrane"/>
    <property type="evidence" value="ECO:0007669"/>
    <property type="project" value="TreeGrafter"/>
</dbReference>
<dbReference type="Pfam" id="PF03594">
    <property type="entry name" value="BenE"/>
    <property type="match status" value="1"/>
</dbReference>
<keyword evidence="1" id="KW-0812">Transmembrane</keyword>
<keyword evidence="1" id="KW-0472">Membrane</keyword>
<proteinExistence type="predicted"/>
<feature type="transmembrane region" description="Helical" evidence="1">
    <location>
        <begin position="169"/>
        <end position="191"/>
    </location>
</feature>
<dbReference type="OrthoDB" id="9813854at2"/>
<keyword evidence="2" id="KW-0614">Plasmid</keyword>
<feature type="transmembrane region" description="Helical" evidence="1">
    <location>
        <begin position="212"/>
        <end position="234"/>
    </location>
</feature>
<feature type="transmembrane region" description="Helical" evidence="1">
    <location>
        <begin position="326"/>
        <end position="345"/>
    </location>
</feature>
<dbReference type="EMBL" id="CP001117">
    <property type="protein sequence ID" value="ACO48232.1"/>
    <property type="molecule type" value="Genomic_DNA"/>
</dbReference>
<dbReference type="KEGG" id="ddr:Deide_3p02670"/>
<dbReference type="Proteomes" id="UP000002208">
    <property type="component" value="Plasmid 3"/>
</dbReference>
<dbReference type="GO" id="GO:0042925">
    <property type="term" value="F:benzoate transmembrane transporter activity"/>
    <property type="evidence" value="ECO:0007669"/>
    <property type="project" value="InterPro"/>
</dbReference>
<evidence type="ECO:0000313" key="2">
    <source>
        <dbReference type="EMBL" id="ACO48232.1"/>
    </source>
</evidence>
<feature type="transmembrane region" description="Helical" evidence="1">
    <location>
        <begin position="56"/>
        <end position="78"/>
    </location>
</feature>
<dbReference type="HOGENOM" id="CLU_041268_2_0_0"/>
<name>C1D403_DEIDV</name>
<feature type="transmembrane region" description="Helical" evidence="1">
    <location>
        <begin position="254"/>
        <end position="276"/>
    </location>
</feature>
<feature type="transmembrane region" description="Helical" evidence="1">
    <location>
        <begin position="98"/>
        <end position="122"/>
    </location>
</feature>
<dbReference type="PANTHER" id="PTHR30199">
    <property type="entry name" value="MFS FAMILY TRANSPORTER, PREDICTED SUBSTRATE BENZOATE"/>
    <property type="match status" value="1"/>
</dbReference>
<dbReference type="PANTHER" id="PTHR30199:SF0">
    <property type="entry name" value="INNER MEMBRANE PROTEIN YDCO"/>
    <property type="match status" value="1"/>
</dbReference>
<protein>
    <submittedName>
        <fullName evidence="2">Putative Benzoate membrane transport protein putative membrane protein</fullName>
    </submittedName>
</protein>
<keyword evidence="3" id="KW-1185">Reference proteome</keyword>
<feature type="transmembrane region" description="Helical" evidence="1">
    <location>
        <begin position="357"/>
        <end position="382"/>
    </location>
</feature>
<keyword evidence="1" id="KW-1133">Transmembrane helix</keyword>
<dbReference type="NCBIfam" id="TIGR00843">
    <property type="entry name" value="benE"/>
    <property type="match status" value="1"/>
</dbReference>
<sequence length="399" mass="40713">MSNPLNVMRALPYSALAAGLISVIVSASSNLPLFVQMFAALHFTADQAVSSLTSMYLTLAVLGAGLSLLYRAPIILGWNTAGLALLIAEGPRFTPGEAVGALMAAALILTFLGLTGLFDWIARCLPPPLAAALLAGMLLPFVLRGLSAVPTAPELLLPMVAAYLLARAFVPRWAVPLALTAGLTATILTGASPDGLFLPSGTAGHLSYIRPVFDVHALLTITIPSVLLAVASQHLPGLAILSASGYGHVPPRPLVSLTGLGALLAAPFGSITLNLAAITSAISTGPDAHPDPAKRYVAGLSCAAGYGVLGLTAGGLLGLASIFPAPLMQGLAGLALLGPLLVGREGTMVAEARWREAALLTLVVTASGITVLGVSAPVWGLLLGWSLAWMRGWRERSGG</sequence>
<accession>C1D403</accession>
<feature type="transmembrane region" description="Helical" evidence="1">
    <location>
        <begin position="12"/>
        <end position="35"/>
    </location>
</feature>
<organism evidence="2 3">
    <name type="scientific">Deinococcus deserti (strain DSM 17065 / CIP 109153 / LMG 22923 / VCD115)</name>
    <dbReference type="NCBI Taxonomy" id="546414"/>
    <lineage>
        <taxon>Bacteria</taxon>
        <taxon>Thermotogati</taxon>
        <taxon>Deinococcota</taxon>
        <taxon>Deinococci</taxon>
        <taxon>Deinococcales</taxon>
        <taxon>Deinococcaceae</taxon>
        <taxon>Deinococcus</taxon>
    </lineage>
</organism>